<feature type="transmembrane region" description="Helical" evidence="2">
    <location>
        <begin position="92"/>
        <end position="110"/>
    </location>
</feature>
<feature type="transmembrane region" description="Helical" evidence="2">
    <location>
        <begin position="151"/>
        <end position="167"/>
    </location>
</feature>
<comment type="caution">
    <text evidence="3">The sequence shown here is derived from an EMBL/GenBank/DDBJ whole genome shotgun (WGS) entry which is preliminary data.</text>
</comment>
<organism evidence="3 4">
    <name type="scientific">Clavelina lepadiformis</name>
    <name type="common">Light-bulb sea squirt</name>
    <name type="synonym">Ascidia lepadiformis</name>
    <dbReference type="NCBI Taxonomy" id="159417"/>
    <lineage>
        <taxon>Eukaryota</taxon>
        <taxon>Metazoa</taxon>
        <taxon>Chordata</taxon>
        <taxon>Tunicata</taxon>
        <taxon>Ascidiacea</taxon>
        <taxon>Aplousobranchia</taxon>
        <taxon>Clavelinidae</taxon>
        <taxon>Clavelina</taxon>
    </lineage>
</organism>
<feature type="region of interest" description="Disordered" evidence="1">
    <location>
        <begin position="242"/>
        <end position="267"/>
    </location>
</feature>
<feature type="transmembrane region" description="Helical" evidence="2">
    <location>
        <begin position="122"/>
        <end position="145"/>
    </location>
</feature>
<keyword evidence="2" id="KW-0812">Transmembrane</keyword>
<evidence type="ECO:0000256" key="2">
    <source>
        <dbReference type="SAM" id="Phobius"/>
    </source>
</evidence>
<keyword evidence="2" id="KW-1133">Transmembrane helix</keyword>
<evidence type="ECO:0000313" key="3">
    <source>
        <dbReference type="EMBL" id="CAK8686953.1"/>
    </source>
</evidence>
<protein>
    <submittedName>
        <fullName evidence="3">Uncharacterized protein</fullName>
    </submittedName>
</protein>
<accession>A0ABP0G636</accession>
<dbReference type="Proteomes" id="UP001642483">
    <property type="component" value="Unassembled WGS sequence"/>
</dbReference>
<dbReference type="EMBL" id="CAWYQH010000103">
    <property type="protein sequence ID" value="CAK8686953.1"/>
    <property type="molecule type" value="Genomic_DNA"/>
</dbReference>
<evidence type="ECO:0000256" key="1">
    <source>
        <dbReference type="SAM" id="MobiDB-lite"/>
    </source>
</evidence>
<sequence length="267" mass="31099">MEGLVSVTLEIVGWLLCNILEMNYVSPLLSRLMFKRFDNYDDERKKEVLLKFTSFLHVLKIAYSIIAFFILTDDKLRESHNLWGYFHFYQRILVMIVSYCLADILMQLIWKVKRKPWQYLHHIYGIGIGGFVILINITFLSSASFNLTPDVFAPFTGLLVFIGFGMNDNKYFRGYTFVSLGAYVIFQASSIPSNYYQFFFKEHDLDEESIIYYIIGGMVLDFSTFYSFVVICYIYYINSSTKENSPKKESQDLKFQAPGSRSIVKGG</sequence>
<feature type="transmembrane region" description="Helical" evidence="2">
    <location>
        <begin position="174"/>
        <end position="191"/>
    </location>
</feature>
<keyword evidence="4" id="KW-1185">Reference proteome</keyword>
<proteinExistence type="predicted"/>
<gene>
    <name evidence="3" type="ORF">CVLEPA_LOCUS18988</name>
</gene>
<reference evidence="3 4" key="1">
    <citation type="submission" date="2024-02" db="EMBL/GenBank/DDBJ databases">
        <authorList>
            <person name="Daric V."/>
            <person name="Darras S."/>
        </authorList>
    </citation>
    <scope>NUCLEOTIDE SEQUENCE [LARGE SCALE GENOMIC DNA]</scope>
</reference>
<name>A0ABP0G636_CLALP</name>
<feature type="transmembrane region" description="Helical" evidence="2">
    <location>
        <begin position="55"/>
        <end position="72"/>
    </location>
</feature>
<feature type="transmembrane region" description="Helical" evidence="2">
    <location>
        <begin position="211"/>
        <end position="237"/>
    </location>
</feature>
<feature type="transmembrane region" description="Helical" evidence="2">
    <location>
        <begin position="12"/>
        <end position="34"/>
    </location>
</feature>
<keyword evidence="2" id="KW-0472">Membrane</keyword>
<evidence type="ECO:0000313" key="4">
    <source>
        <dbReference type="Proteomes" id="UP001642483"/>
    </source>
</evidence>